<gene>
    <name evidence="3" type="ORF">ACFOUR_12010</name>
</gene>
<sequence length="427" mass="48295">MTAIVCNCAYNGLSIIQELGRHGVDVHALDSFRNIGTTSKYATFHKCPNPTTDEEAFIEYLEELCTEFDDKPVLIPANDHWASAIAANKNTLSEHYRPCVADGETVDLLLNKRDFGDWAAERTYPVPRTWDGTSVQNVSDDAFPLAAKPGDARYAPDMMFRSKLVSFVNWLTGSNTDESSVDDEELREKTKLYEKFRLEVFESKSELDDFLDSYPILAEEFAFQEYVRGMSDSMYTVGVYANDGVVKGVFTGRKVRGYPPDIGDCKVGQAESVPEQLIDEAKSICDELSYTGIAEFEYKRDVETGEYYLIEVNPRSWSWIGITPACDVSLPWMAYRDLSGRDPVSYSESSVPDGSVKWVKATEDLLNVFLYYRWAYPEWAGGIRKWKRSIDSEHVVFAEGSIRDPLPVLYAIILIVRRLVNSSLDTI</sequence>
<accession>A0ABD5NQ00</accession>
<dbReference type="AlphaFoldDB" id="A0ABD5NQ00"/>
<comment type="caution">
    <text evidence="3">The sequence shown here is derived from an EMBL/GenBank/DDBJ whole genome shotgun (WGS) entry which is preliminary data.</text>
</comment>
<evidence type="ECO:0000313" key="4">
    <source>
        <dbReference type="Proteomes" id="UP001595846"/>
    </source>
</evidence>
<dbReference type="Proteomes" id="UP001595846">
    <property type="component" value="Unassembled WGS sequence"/>
</dbReference>
<evidence type="ECO:0000259" key="2">
    <source>
        <dbReference type="PROSITE" id="PS00867"/>
    </source>
</evidence>
<dbReference type="GeneID" id="73902644"/>
<proteinExistence type="predicted"/>
<protein>
    <recommendedName>
        <fullName evidence="2">Carbamoyl phosphate synthase ATP-binding domain-containing protein</fullName>
    </recommendedName>
</protein>
<feature type="domain" description="Carbamoyl phosphate synthase ATP-binding" evidence="2">
    <location>
        <begin position="309"/>
        <end position="316"/>
    </location>
</feature>
<dbReference type="EMBL" id="JBHSAQ010000010">
    <property type="protein sequence ID" value="MFC3959088.1"/>
    <property type="molecule type" value="Genomic_DNA"/>
</dbReference>
<organism evidence="3 4">
    <name type="scientific">Halovivax cerinus</name>
    <dbReference type="NCBI Taxonomy" id="1487865"/>
    <lineage>
        <taxon>Archaea</taxon>
        <taxon>Methanobacteriati</taxon>
        <taxon>Methanobacteriota</taxon>
        <taxon>Stenosarchaea group</taxon>
        <taxon>Halobacteria</taxon>
        <taxon>Halobacteriales</taxon>
        <taxon>Natrialbaceae</taxon>
        <taxon>Halovivax</taxon>
    </lineage>
</organism>
<dbReference type="Gene3D" id="3.30.470.20">
    <property type="entry name" value="ATP-grasp fold, B domain"/>
    <property type="match status" value="1"/>
</dbReference>
<name>A0ABD5NQ00_9EURY</name>
<reference evidence="3 4" key="1">
    <citation type="journal article" date="2019" name="Int. J. Syst. Evol. Microbiol.">
        <title>The Global Catalogue of Microorganisms (GCM) 10K type strain sequencing project: providing services to taxonomists for standard genome sequencing and annotation.</title>
        <authorList>
            <consortium name="The Broad Institute Genomics Platform"/>
            <consortium name="The Broad Institute Genome Sequencing Center for Infectious Disease"/>
            <person name="Wu L."/>
            <person name="Ma J."/>
        </authorList>
    </citation>
    <scope>NUCLEOTIDE SEQUENCE [LARGE SCALE GENOMIC DNA]</scope>
    <source>
        <strain evidence="3 4">IBRC-M 10256</strain>
    </source>
</reference>
<evidence type="ECO:0000313" key="3">
    <source>
        <dbReference type="EMBL" id="MFC3959088.1"/>
    </source>
</evidence>
<keyword evidence="4" id="KW-1185">Reference proteome</keyword>
<comment type="cofactor">
    <cofactor evidence="1">
        <name>Mn(2+)</name>
        <dbReference type="ChEBI" id="CHEBI:29035"/>
    </cofactor>
</comment>
<dbReference type="InterPro" id="IPR005479">
    <property type="entry name" value="CPAse_ATP-bd"/>
</dbReference>
<dbReference type="PROSITE" id="PS00867">
    <property type="entry name" value="CPSASE_2"/>
    <property type="match status" value="1"/>
</dbReference>
<evidence type="ECO:0000256" key="1">
    <source>
        <dbReference type="ARBA" id="ARBA00001936"/>
    </source>
</evidence>
<dbReference type="RefSeq" id="WP_256533514.1">
    <property type="nucleotide sequence ID" value="NZ_CP101824.1"/>
</dbReference>
<dbReference type="SUPFAM" id="SSF56059">
    <property type="entry name" value="Glutathione synthetase ATP-binding domain-like"/>
    <property type="match status" value="1"/>
</dbReference>